<keyword evidence="1" id="KW-1133">Transmembrane helix</keyword>
<organism evidence="2 3">
    <name type="scientific">Thiolapillus brandeum</name>
    <dbReference type="NCBI Taxonomy" id="1076588"/>
    <lineage>
        <taxon>Bacteria</taxon>
        <taxon>Pseudomonadati</taxon>
        <taxon>Pseudomonadota</taxon>
        <taxon>Gammaproteobacteria</taxon>
        <taxon>Chromatiales</taxon>
        <taxon>Sedimenticolaceae</taxon>
        <taxon>Thiolapillus</taxon>
    </lineage>
</organism>
<accession>A0A7U6GK10</accession>
<dbReference type="Proteomes" id="UP000031631">
    <property type="component" value="Chromosome"/>
</dbReference>
<reference evidence="2 3" key="1">
    <citation type="journal article" date="2014" name="PLoS ONE">
        <title>Physiological and genomic features of a novel sulfur-oxidizing gammaproteobacterium belonging to a previously uncultivated symbiotic lineage isolated from a hydrothermal vent.</title>
        <authorList>
            <person name="Nunoura T."/>
            <person name="Takaki Y."/>
            <person name="Kazama H."/>
            <person name="Kakuta J."/>
            <person name="Shimamura S."/>
            <person name="Makita H."/>
            <person name="Hirai M."/>
            <person name="Miyazaki M."/>
            <person name="Takai K."/>
        </authorList>
    </citation>
    <scope>NUCLEOTIDE SEQUENCE [LARGE SCALE GENOMIC DNA]</scope>
    <source>
        <strain evidence="2 3">Hiromi1</strain>
    </source>
</reference>
<name>A0A7U6GK10_9GAMM</name>
<dbReference type="EMBL" id="AP012273">
    <property type="protein sequence ID" value="BAO45004.1"/>
    <property type="molecule type" value="Genomic_DNA"/>
</dbReference>
<evidence type="ECO:0008006" key="4">
    <source>
        <dbReference type="Google" id="ProtNLM"/>
    </source>
</evidence>
<gene>
    <name evidence="2" type="ORF">TBH_C2092</name>
</gene>
<dbReference type="InterPro" id="IPR019201">
    <property type="entry name" value="DUF2065"/>
</dbReference>
<dbReference type="PANTHER" id="PTHR38602">
    <property type="entry name" value="INNER MEMBRANE PROTEIN-RELATED"/>
    <property type="match status" value="1"/>
</dbReference>
<feature type="transmembrane region" description="Helical" evidence="1">
    <location>
        <begin position="6"/>
        <end position="23"/>
    </location>
</feature>
<evidence type="ECO:0000313" key="2">
    <source>
        <dbReference type="EMBL" id="BAO45004.1"/>
    </source>
</evidence>
<sequence length="63" mass="7114">MAWQDLGAAFALMLVLEGILPFLNPGRFRNMLRTLDEMDDALVRRIGLVSMLMGLGMLYLVRS</sequence>
<dbReference type="RefSeq" id="WP_041068283.1">
    <property type="nucleotide sequence ID" value="NZ_AP012273.1"/>
</dbReference>
<dbReference type="Pfam" id="PF09838">
    <property type="entry name" value="DUF2065"/>
    <property type="match status" value="1"/>
</dbReference>
<protein>
    <recommendedName>
        <fullName evidence="4">DUF2065 domain-containing protein</fullName>
    </recommendedName>
</protein>
<feature type="transmembrane region" description="Helical" evidence="1">
    <location>
        <begin position="43"/>
        <end position="61"/>
    </location>
</feature>
<evidence type="ECO:0000313" key="3">
    <source>
        <dbReference type="Proteomes" id="UP000031631"/>
    </source>
</evidence>
<keyword evidence="3" id="KW-1185">Reference proteome</keyword>
<dbReference type="OrthoDB" id="9182237at2"/>
<dbReference type="KEGG" id="tbn:TBH_C2092"/>
<keyword evidence="1" id="KW-0472">Membrane</keyword>
<evidence type="ECO:0000256" key="1">
    <source>
        <dbReference type="SAM" id="Phobius"/>
    </source>
</evidence>
<proteinExistence type="predicted"/>
<keyword evidence="1" id="KW-0812">Transmembrane</keyword>
<dbReference type="PANTHER" id="PTHR38602:SF1">
    <property type="entry name" value="INNER MEMBRANE PROTEIN"/>
    <property type="match status" value="1"/>
</dbReference>
<dbReference type="AlphaFoldDB" id="A0A7U6GK10"/>